<feature type="transmembrane region" description="Helical" evidence="1">
    <location>
        <begin position="44"/>
        <end position="69"/>
    </location>
</feature>
<reference evidence="3" key="1">
    <citation type="submission" date="2022-11" db="UniProtKB">
        <authorList>
            <consortium name="WormBaseParasite"/>
        </authorList>
    </citation>
    <scope>IDENTIFICATION</scope>
</reference>
<accession>A0A915EEK0</accession>
<sequence length="180" mass="20311">MSFFLFFHHSAHCIKSHFSSSSFSVAPPKRPLLNLGKKRRGRAFCLHFSLVYCLFYQQVLMGLAVLYAAASTGQILCVRILSTQLSHQLDLRLDWACTNSHAGLSKKIDRAFFLLHPVSKSLVINLIGHQIHWLLGLALWIQARSLQIQRLLELVTAVTLNMTAVNTPDVYRPVKPTDVT</sequence>
<evidence type="ECO:0000256" key="1">
    <source>
        <dbReference type="SAM" id="Phobius"/>
    </source>
</evidence>
<keyword evidence="1" id="KW-1133">Transmembrane helix</keyword>
<keyword evidence="1" id="KW-0812">Transmembrane</keyword>
<dbReference type="Proteomes" id="UP000887574">
    <property type="component" value="Unplaced"/>
</dbReference>
<proteinExistence type="predicted"/>
<name>A0A915EEK0_9BILA</name>
<evidence type="ECO:0000313" key="3">
    <source>
        <dbReference type="WBParaSite" id="jg584"/>
    </source>
</evidence>
<organism evidence="2 3">
    <name type="scientific">Ditylenchus dipsaci</name>
    <dbReference type="NCBI Taxonomy" id="166011"/>
    <lineage>
        <taxon>Eukaryota</taxon>
        <taxon>Metazoa</taxon>
        <taxon>Ecdysozoa</taxon>
        <taxon>Nematoda</taxon>
        <taxon>Chromadorea</taxon>
        <taxon>Rhabditida</taxon>
        <taxon>Tylenchina</taxon>
        <taxon>Tylenchomorpha</taxon>
        <taxon>Sphaerularioidea</taxon>
        <taxon>Anguinidae</taxon>
        <taxon>Anguininae</taxon>
        <taxon>Ditylenchus</taxon>
    </lineage>
</organism>
<keyword evidence="2" id="KW-1185">Reference proteome</keyword>
<keyword evidence="1" id="KW-0472">Membrane</keyword>
<evidence type="ECO:0000313" key="2">
    <source>
        <dbReference type="Proteomes" id="UP000887574"/>
    </source>
</evidence>
<dbReference type="AlphaFoldDB" id="A0A915EEK0"/>
<dbReference type="WBParaSite" id="jg584">
    <property type="protein sequence ID" value="jg584"/>
    <property type="gene ID" value="jg584"/>
</dbReference>
<protein>
    <submittedName>
        <fullName evidence="3">Uncharacterized protein</fullName>
    </submittedName>
</protein>